<evidence type="ECO:0000256" key="3">
    <source>
        <dbReference type="ARBA" id="ARBA00023163"/>
    </source>
</evidence>
<gene>
    <name evidence="5" type="ORF">AVL57_12690</name>
    <name evidence="6" type="ORF">Q4527_07010</name>
</gene>
<dbReference type="SMART" id="SM00418">
    <property type="entry name" value="HTH_ARSR"/>
    <property type="match status" value="1"/>
</dbReference>
<organism evidence="6 8">
    <name type="scientific">Alteromonas stellipolaris</name>
    <dbReference type="NCBI Taxonomy" id="233316"/>
    <lineage>
        <taxon>Bacteria</taxon>
        <taxon>Pseudomonadati</taxon>
        <taxon>Pseudomonadota</taxon>
        <taxon>Gammaproteobacteria</taxon>
        <taxon>Alteromonadales</taxon>
        <taxon>Alteromonadaceae</taxon>
        <taxon>Alteromonas/Salinimonas group</taxon>
        <taxon>Alteromonas</taxon>
    </lineage>
</organism>
<evidence type="ECO:0000313" key="5">
    <source>
        <dbReference type="EMBL" id="AMJ74741.1"/>
    </source>
</evidence>
<evidence type="ECO:0000256" key="2">
    <source>
        <dbReference type="ARBA" id="ARBA00023125"/>
    </source>
</evidence>
<dbReference type="GeneID" id="83258601"/>
<evidence type="ECO:0000313" key="8">
    <source>
        <dbReference type="Proteomes" id="UP001170717"/>
    </source>
</evidence>
<dbReference type="PANTHER" id="PTHR43132:SF8">
    <property type="entry name" value="HTH-TYPE TRANSCRIPTIONAL REGULATOR KMTR"/>
    <property type="match status" value="1"/>
</dbReference>
<dbReference type="NCBIfam" id="NF033788">
    <property type="entry name" value="HTH_metalloreg"/>
    <property type="match status" value="1"/>
</dbReference>
<sequence>MTDNLAVDNLSVDTSEMAQYTMEAELYLKQLANKTRLMVLCSLVDKELSVTQMLDQVDVSQPVISQHLALLRESKMVATRRDGQTIYYRLADERVKQTIGLLHKFFCAQND</sequence>
<reference evidence="5 7" key="1">
    <citation type="submission" date="2015-12" db="EMBL/GenBank/DDBJ databases">
        <title>Intraspecies pangenome expansion in the marine bacterium Alteromonas.</title>
        <authorList>
            <person name="Lopez-Perez M."/>
            <person name="Rodriguez-Valera F."/>
        </authorList>
    </citation>
    <scope>NUCLEOTIDE SEQUENCE [LARGE SCALE GENOMIC DNA]</scope>
    <source>
        <strain evidence="5 7">LMG 21861</strain>
    </source>
</reference>
<dbReference type="RefSeq" id="WP_057791250.1">
    <property type="nucleotide sequence ID" value="NZ_CANLMS010000007.1"/>
</dbReference>
<keyword evidence="7" id="KW-1185">Reference proteome</keyword>
<accession>A0AAW7YXN7</accession>
<reference evidence="6" key="2">
    <citation type="submission" date="2023-07" db="EMBL/GenBank/DDBJ databases">
        <title>Genome content predicts the carbon catabolic preferences of heterotrophic bacteria.</title>
        <authorList>
            <person name="Gralka M."/>
        </authorList>
    </citation>
    <scope>NUCLEOTIDE SEQUENCE</scope>
    <source>
        <strain evidence="6">F2M12</strain>
    </source>
</reference>
<dbReference type="InterPro" id="IPR001845">
    <property type="entry name" value="HTH_ArsR_DNA-bd_dom"/>
</dbReference>
<protein>
    <submittedName>
        <fullName evidence="5">ArsR family transcriptional regulator</fullName>
    </submittedName>
    <submittedName>
        <fullName evidence="6">Metalloregulator ArsR/SmtB family transcription factor</fullName>
    </submittedName>
</protein>
<evidence type="ECO:0000313" key="6">
    <source>
        <dbReference type="EMBL" id="MDO6577135.1"/>
    </source>
</evidence>
<dbReference type="Proteomes" id="UP001170717">
    <property type="component" value="Unassembled WGS sequence"/>
</dbReference>
<dbReference type="KEGG" id="asq:AVL57_12690"/>
<dbReference type="Proteomes" id="UP000056750">
    <property type="component" value="Chromosome"/>
</dbReference>
<evidence type="ECO:0000259" key="4">
    <source>
        <dbReference type="PROSITE" id="PS50987"/>
    </source>
</evidence>
<evidence type="ECO:0000313" key="7">
    <source>
        <dbReference type="Proteomes" id="UP000056750"/>
    </source>
</evidence>
<dbReference type="PROSITE" id="PS50987">
    <property type="entry name" value="HTH_ARSR_2"/>
    <property type="match status" value="1"/>
</dbReference>
<dbReference type="CDD" id="cd00090">
    <property type="entry name" value="HTH_ARSR"/>
    <property type="match status" value="1"/>
</dbReference>
<dbReference type="InterPro" id="IPR011991">
    <property type="entry name" value="ArsR-like_HTH"/>
</dbReference>
<dbReference type="SUPFAM" id="SSF46785">
    <property type="entry name" value="Winged helix' DNA-binding domain"/>
    <property type="match status" value="1"/>
</dbReference>
<keyword evidence="3" id="KW-0804">Transcription</keyword>
<dbReference type="EMBL" id="JAUOQI010000004">
    <property type="protein sequence ID" value="MDO6577135.1"/>
    <property type="molecule type" value="Genomic_DNA"/>
</dbReference>
<dbReference type="PRINTS" id="PR00778">
    <property type="entry name" value="HTHARSR"/>
</dbReference>
<dbReference type="GO" id="GO:0003700">
    <property type="term" value="F:DNA-binding transcription factor activity"/>
    <property type="evidence" value="ECO:0007669"/>
    <property type="project" value="InterPro"/>
</dbReference>
<dbReference type="InterPro" id="IPR036390">
    <property type="entry name" value="WH_DNA-bd_sf"/>
</dbReference>
<dbReference type="EMBL" id="CP013926">
    <property type="protein sequence ID" value="AMJ74741.1"/>
    <property type="molecule type" value="Genomic_DNA"/>
</dbReference>
<dbReference type="AlphaFoldDB" id="A0AAW7YXN7"/>
<dbReference type="PANTHER" id="PTHR43132">
    <property type="entry name" value="ARSENICAL RESISTANCE OPERON REPRESSOR ARSR-RELATED"/>
    <property type="match status" value="1"/>
</dbReference>
<name>A0AAW7YXN7_9ALTE</name>
<keyword evidence="1" id="KW-0805">Transcription regulation</keyword>
<dbReference type="Gene3D" id="1.10.10.10">
    <property type="entry name" value="Winged helix-like DNA-binding domain superfamily/Winged helix DNA-binding domain"/>
    <property type="match status" value="1"/>
</dbReference>
<dbReference type="InterPro" id="IPR036388">
    <property type="entry name" value="WH-like_DNA-bd_sf"/>
</dbReference>
<keyword evidence="2" id="KW-0238">DNA-binding</keyword>
<dbReference type="GO" id="GO:0003677">
    <property type="term" value="F:DNA binding"/>
    <property type="evidence" value="ECO:0007669"/>
    <property type="project" value="UniProtKB-KW"/>
</dbReference>
<proteinExistence type="predicted"/>
<dbReference type="InterPro" id="IPR051011">
    <property type="entry name" value="Metal_resp_trans_reg"/>
</dbReference>
<feature type="domain" description="HTH arsR-type" evidence="4">
    <location>
        <begin position="16"/>
        <end position="110"/>
    </location>
</feature>
<evidence type="ECO:0000256" key="1">
    <source>
        <dbReference type="ARBA" id="ARBA00023015"/>
    </source>
</evidence>
<dbReference type="Pfam" id="PF01022">
    <property type="entry name" value="HTH_5"/>
    <property type="match status" value="1"/>
</dbReference>